<proteinExistence type="predicted"/>
<dbReference type="Pfam" id="PF09650">
    <property type="entry name" value="PHA_gran_rgn"/>
    <property type="match status" value="1"/>
</dbReference>
<dbReference type="AlphaFoldDB" id="A0A8I1W7E3"/>
<evidence type="ECO:0000313" key="2">
    <source>
        <dbReference type="Proteomes" id="UP000664658"/>
    </source>
</evidence>
<name>A0A8I1W7E3_PLESH</name>
<dbReference type="RefSeq" id="WP_010863682.1">
    <property type="nucleotide sequence ID" value="NZ_CP027852.1"/>
</dbReference>
<organism evidence="1 2">
    <name type="scientific">Plesiomonas shigelloides</name>
    <name type="common">Aeromonas shigelloides</name>
    <dbReference type="NCBI Taxonomy" id="703"/>
    <lineage>
        <taxon>Bacteria</taxon>
        <taxon>Pseudomonadati</taxon>
        <taxon>Pseudomonadota</taxon>
        <taxon>Gammaproteobacteria</taxon>
        <taxon>Enterobacterales</taxon>
        <taxon>Enterobacteriaceae</taxon>
        <taxon>Plesiomonas</taxon>
    </lineage>
</organism>
<reference evidence="1" key="1">
    <citation type="submission" date="2021-03" db="EMBL/GenBank/DDBJ databases">
        <title>Plesiomonas shigelloides zfcc0051, isolated from zebrafish feces.</title>
        <authorList>
            <person name="Vanderhoek Z."/>
            <person name="Gaulke C."/>
        </authorList>
    </citation>
    <scope>NUCLEOTIDE SEQUENCE</scope>
    <source>
        <strain evidence="1">Zfcc0051</strain>
    </source>
</reference>
<dbReference type="Proteomes" id="UP000664658">
    <property type="component" value="Unassembled WGS sequence"/>
</dbReference>
<sequence length="80" mass="9247">MEKARNISQTVAEEIAGKYQISWQWREQDLIFRHPGASGYLKLSDDSVVINIRLGLFYLPFADSIQRGIEQQLEACFNSR</sequence>
<gene>
    <name evidence="1" type="ORF">J2R62_13585</name>
</gene>
<dbReference type="EMBL" id="JAFNAA010000016">
    <property type="protein sequence ID" value="MBO1109229.1"/>
    <property type="molecule type" value="Genomic_DNA"/>
</dbReference>
<protein>
    <submittedName>
        <fullName evidence="1">Polyhydroxyalkanoic acid system family protein</fullName>
    </submittedName>
</protein>
<evidence type="ECO:0000313" key="1">
    <source>
        <dbReference type="EMBL" id="MBO1109229.1"/>
    </source>
</evidence>
<dbReference type="InterPro" id="IPR013433">
    <property type="entry name" value="PHA_gran_rgn"/>
</dbReference>
<accession>A0A8I1W7E3</accession>
<comment type="caution">
    <text evidence="1">The sequence shown here is derived from an EMBL/GenBank/DDBJ whole genome shotgun (WGS) entry which is preliminary data.</text>
</comment>